<dbReference type="Pfam" id="PF03133">
    <property type="entry name" value="TTL"/>
    <property type="match status" value="1"/>
</dbReference>
<feature type="region of interest" description="Disordered" evidence="2">
    <location>
        <begin position="823"/>
        <end position="871"/>
    </location>
</feature>
<dbReference type="Proteomes" id="UP000039865">
    <property type="component" value="Unassembled WGS sequence"/>
</dbReference>
<name>A0A077ZWA3_STYLE</name>
<dbReference type="InterPro" id="IPR004344">
    <property type="entry name" value="TTL/TTLL_fam"/>
</dbReference>
<keyword evidence="4" id="KW-1185">Reference proteome</keyword>
<feature type="region of interest" description="Disordered" evidence="2">
    <location>
        <begin position="1"/>
        <end position="21"/>
    </location>
</feature>
<feature type="region of interest" description="Disordered" evidence="2">
    <location>
        <begin position="1109"/>
        <end position="1166"/>
    </location>
</feature>
<evidence type="ECO:0000256" key="1">
    <source>
        <dbReference type="SAM" id="Coils"/>
    </source>
</evidence>
<sequence>MSQSGYQKKKLEPSGSKKYLPLIGNMNQQQNQIDSDKKLQKTLLTNDMLQGKKIKIQNISNTGANQTQKQIRPKYGEYSNGYSLSRESTNQRLTTQQTFKEASTLVKHSKSLILIQPVLGVNERLRESYEVSQFSIELPNNISQPNSKYGSGTKPPHPQQASLYQRIQKQAMKMQQQAQQQSSQFTINGQPNQTNIERVNRHYLGSNYINQTPQLIDIKRFKEQDELQAASIEVRQLVSSVENNNSIQNNQLCNSQEEQNIILMNISPQNVGKFKRNRLLQAAKDTSETNKDNLNQLIEMLDKNKKQRDGLVDSTNNGNAQQDNSTIQVTQQHEEQIGQRQSNQSQKGKFSQSLKTKQIITGKLATQIDALTKHQMPNIIRYGDQYLKRDSISPSGSRGNGKKGNEVDRFMIEGQQKQIITVLDDQQPNENKHHRVKAIKKNQTNTNSSAQATHSNSQQLGFQSYSVSPKTLSQAQSKQSMVGFENGHAQYLYQQHIQHVQYQQQTSQQQSILHQQPKVQHRENNQPIINALLRRYPNTLKDCPLSEEALLILQLNPNKIDILTFEIDRTIFERTYKEQVCQIFNKTILQNWYEGYNANIQDADQTISTHRDIDENQKQQIEEQQELNLKQQPTQSNNSQQITYIQKLKQQNVQVVLNLQKSNESYNNNFKDLLKINQLDTQNQSLEKEYLQRENNCKLYQSRLTKEQVQENMNKLFPRINKDVEFCNVQVIRKYSDLYSTLKQRYNLFRKQLQNDETDKCQFIASRDLSLLNFLIYSQHMRIVDNPKILLRSVKNLILVIKDNPQNCGHPLLGTILRSKRNKKYSANVSPDRNDRESQSPRIQKPQSKTILENSPQRIRQDRQTNSTKRAISSVNIIQPDLLDRTRQGNLGNNQASSKKNTLSSNDILLFQQLLTQISDDAVQTEQITSEPITKIKIYHQTYTHLKNSRINKAFKIFNEFVALTFKNKDKIFNQARINQLGKFFGIVISAKGQNSNQNFENYFRNKDTALPLKEKLNYFLYQIINQENDMQNLIVQQTNQTQDQYYKYNIGPGNNSLMVKNIIKQRWWWYQKDQEKSEIEELNFIWTQWRKNKVVSQLKTLKQLNEEIQNQSNPDESNNISSLNSSFNNNQPSPMNNQKLNGFGSQSTMAQSIQSTKESTSRTSKKQFNFKRMITHSEQTNNTITINNNNQNTNAVQNDLRNPSYMKIYNKLEDNFHLSNKKALFLNMRNYYEAVGEDISLSLPLTFHIKTIDDPEFLKFKEYFLSIQEEQVTYKNVQNIWIIKPGENTNRGQGIEVRKELQDIKNLIEQYSNKKRTVIVQRYIHNPLLINRRKFDIRCYALVTSVKGNIKAYFYRDGYLRTSSKEFSLNNLQNRMVHLTNDAVQKHSDDYGKYEPGNKMSYDDFQKFLNANYSNLKIDFNRDLLPQIQKMVTDTVRGTFSKLDPHKRINSFEIFGYDFMFDDQFKIYLIESNTNPCLELSSPLLAKLIPQMVDNVFRIAIDPLFPPPENFSWKKSMLGDICQENKFELIFDEKVDGQQLSELLKEKEKIIIEIDEDEEEFDDDEIDIE</sequence>
<feature type="compositionally biased region" description="Low complexity" evidence="2">
    <location>
        <begin position="1118"/>
        <end position="1138"/>
    </location>
</feature>
<feature type="region of interest" description="Disordered" evidence="2">
    <location>
        <begin position="140"/>
        <end position="160"/>
    </location>
</feature>
<dbReference type="PANTHER" id="PTHR46069">
    <property type="entry name" value="TUBULIN TYROSINE LIGASE"/>
    <property type="match status" value="1"/>
</dbReference>
<evidence type="ECO:0000313" key="4">
    <source>
        <dbReference type="Proteomes" id="UP000039865"/>
    </source>
</evidence>
<feature type="compositionally biased region" description="Polar residues" evidence="2">
    <location>
        <begin position="840"/>
        <end position="871"/>
    </location>
</feature>
<accession>A0A077ZWA3</accession>
<dbReference type="GO" id="GO:0016874">
    <property type="term" value="F:ligase activity"/>
    <property type="evidence" value="ECO:0007669"/>
    <property type="project" value="UniProtKB-KW"/>
</dbReference>
<evidence type="ECO:0000313" key="3">
    <source>
        <dbReference type="EMBL" id="CDW73550.1"/>
    </source>
</evidence>
<protein>
    <submittedName>
        <fullName evidence="3">Tubulin-tyrosine ligase family</fullName>
    </submittedName>
</protein>
<reference evidence="3 4" key="1">
    <citation type="submission" date="2014-06" db="EMBL/GenBank/DDBJ databases">
        <authorList>
            <person name="Swart Estienne"/>
        </authorList>
    </citation>
    <scope>NUCLEOTIDE SEQUENCE [LARGE SCALE GENOMIC DNA]</scope>
    <source>
        <strain evidence="3 4">130c</strain>
    </source>
</reference>
<feature type="compositionally biased region" description="Polar residues" evidence="2">
    <location>
        <begin position="1139"/>
        <end position="1155"/>
    </location>
</feature>
<keyword evidence="3" id="KW-0436">Ligase</keyword>
<organism evidence="3 4">
    <name type="scientific">Stylonychia lemnae</name>
    <name type="common">Ciliate</name>
    <dbReference type="NCBI Taxonomy" id="5949"/>
    <lineage>
        <taxon>Eukaryota</taxon>
        <taxon>Sar</taxon>
        <taxon>Alveolata</taxon>
        <taxon>Ciliophora</taxon>
        <taxon>Intramacronucleata</taxon>
        <taxon>Spirotrichea</taxon>
        <taxon>Stichotrichia</taxon>
        <taxon>Sporadotrichida</taxon>
        <taxon>Oxytrichidae</taxon>
        <taxon>Stylonychinae</taxon>
        <taxon>Stylonychia</taxon>
    </lineage>
</organism>
<proteinExistence type="predicted"/>
<feature type="compositionally biased region" description="Polar residues" evidence="2">
    <location>
        <begin position="140"/>
        <end position="150"/>
    </location>
</feature>
<feature type="compositionally biased region" description="Polar residues" evidence="2">
    <location>
        <begin position="313"/>
        <end position="331"/>
    </location>
</feature>
<keyword evidence="1" id="KW-0175">Coiled coil</keyword>
<dbReference type="PANTHER" id="PTHR46069:SF1">
    <property type="entry name" value="CHROMOSOME UNDETERMINED SCAFFOLD_125, WHOLE GENOME SHOTGUN SEQUENCE"/>
    <property type="match status" value="1"/>
</dbReference>
<dbReference type="SUPFAM" id="SSF56059">
    <property type="entry name" value="Glutathione synthetase ATP-binding domain-like"/>
    <property type="match status" value="1"/>
</dbReference>
<dbReference type="PROSITE" id="PS51221">
    <property type="entry name" value="TTL"/>
    <property type="match status" value="1"/>
</dbReference>
<feature type="coiled-coil region" evidence="1">
    <location>
        <begin position="676"/>
        <end position="703"/>
    </location>
</feature>
<feature type="compositionally biased region" description="Polar residues" evidence="2">
    <location>
        <begin position="338"/>
        <end position="353"/>
    </location>
</feature>
<feature type="region of interest" description="Disordered" evidence="2">
    <location>
        <begin position="306"/>
        <end position="353"/>
    </location>
</feature>
<dbReference type="InParanoid" id="A0A077ZWA3"/>
<gene>
    <name evidence="3" type="primary">Contig10769.g11525</name>
    <name evidence="3" type="ORF">STYLEM_2532</name>
</gene>
<dbReference type="OrthoDB" id="196367at2759"/>
<dbReference type="Gene3D" id="3.30.470.20">
    <property type="entry name" value="ATP-grasp fold, B domain"/>
    <property type="match status" value="1"/>
</dbReference>
<evidence type="ECO:0000256" key="2">
    <source>
        <dbReference type="SAM" id="MobiDB-lite"/>
    </source>
</evidence>
<dbReference type="EMBL" id="CCKQ01002459">
    <property type="protein sequence ID" value="CDW73550.1"/>
    <property type="molecule type" value="Genomic_DNA"/>
</dbReference>